<feature type="compositionally biased region" description="Basic and acidic residues" evidence="1">
    <location>
        <begin position="291"/>
        <end position="310"/>
    </location>
</feature>
<protein>
    <recommendedName>
        <fullName evidence="2">DUF4283 domain-containing protein</fullName>
    </recommendedName>
</protein>
<feature type="compositionally biased region" description="Polar residues" evidence="1">
    <location>
        <begin position="431"/>
        <end position="444"/>
    </location>
</feature>
<dbReference type="AlphaFoldDB" id="A0ABD0ZWI6"/>
<evidence type="ECO:0000256" key="1">
    <source>
        <dbReference type="SAM" id="MobiDB-lite"/>
    </source>
</evidence>
<gene>
    <name evidence="3" type="ORF">V5N11_004950</name>
</gene>
<dbReference type="PANTHER" id="PTHR31286">
    <property type="entry name" value="GLYCINE-RICH CELL WALL STRUCTURAL PROTEIN 1.8-LIKE"/>
    <property type="match status" value="1"/>
</dbReference>
<sequence>MSEVAGDESVPVSQSADNRVPKSYANVVSTKYNLTRFDVNVSVIDGKAMVAVPDSVFEDSIPLWEDFLVGRFPSEAPHVAKIHVIVNKIWNLGDKNIRIDVFRVNETTIKFIIRHTSARQRVLRRGMWNICDLPMIVSKWTPIVEDAQPEMKSMPMWVTIKNVPHTMFSWKGLSFLASPVGEPKRLHQDTELVTKFDEAKVFVEVNLTKELPKTYFLQINGKEVCVQYEYPWIPPRCGICRKWGHSTDGCLANVGRTSSPRKETLVEMVQVETRSSVSPIENRDLANSLEASKETVESRESPKGGRVSDLDREDGEIPSSPLRGSLHVSTDGGWSKVTSSGGRNSKKSPGKDLVYGQVVIASQTRYDALRDTYENGKKISDTESGLDKLATTLVDTEAGLGKIQNKPLKDTVPLRVPLPRNSKTAHKVLSDSVQKANDNNSSNLNKRKPNNNS</sequence>
<feature type="region of interest" description="Disordered" evidence="1">
    <location>
        <begin position="272"/>
        <end position="350"/>
    </location>
</feature>
<proteinExistence type="predicted"/>
<comment type="caution">
    <text evidence="3">The sequence shown here is derived from an EMBL/GenBank/DDBJ whole genome shotgun (WGS) entry which is preliminary data.</text>
</comment>
<feature type="domain" description="DUF4283" evidence="2">
    <location>
        <begin position="63"/>
        <end position="142"/>
    </location>
</feature>
<organism evidence="3 4">
    <name type="scientific">Cardamine amara subsp. amara</name>
    <dbReference type="NCBI Taxonomy" id="228776"/>
    <lineage>
        <taxon>Eukaryota</taxon>
        <taxon>Viridiplantae</taxon>
        <taxon>Streptophyta</taxon>
        <taxon>Embryophyta</taxon>
        <taxon>Tracheophyta</taxon>
        <taxon>Spermatophyta</taxon>
        <taxon>Magnoliopsida</taxon>
        <taxon>eudicotyledons</taxon>
        <taxon>Gunneridae</taxon>
        <taxon>Pentapetalae</taxon>
        <taxon>rosids</taxon>
        <taxon>malvids</taxon>
        <taxon>Brassicales</taxon>
        <taxon>Brassicaceae</taxon>
        <taxon>Cardamineae</taxon>
        <taxon>Cardamine</taxon>
    </lineage>
</organism>
<name>A0ABD0ZWI6_CARAN</name>
<accession>A0ABD0ZWI6</accession>
<dbReference type="PANTHER" id="PTHR31286:SF148">
    <property type="entry name" value="DUF4283 DOMAIN-CONTAINING PROTEIN"/>
    <property type="match status" value="1"/>
</dbReference>
<dbReference type="EMBL" id="JBANAX010000656">
    <property type="protein sequence ID" value="KAL1198982.1"/>
    <property type="molecule type" value="Genomic_DNA"/>
</dbReference>
<keyword evidence="4" id="KW-1185">Reference proteome</keyword>
<dbReference type="Pfam" id="PF14111">
    <property type="entry name" value="DUF4283"/>
    <property type="match status" value="1"/>
</dbReference>
<evidence type="ECO:0000259" key="2">
    <source>
        <dbReference type="Pfam" id="PF14111"/>
    </source>
</evidence>
<evidence type="ECO:0000313" key="3">
    <source>
        <dbReference type="EMBL" id="KAL1198982.1"/>
    </source>
</evidence>
<dbReference type="Proteomes" id="UP001558713">
    <property type="component" value="Unassembled WGS sequence"/>
</dbReference>
<reference evidence="3 4" key="1">
    <citation type="submission" date="2024-04" db="EMBL/GenBank/DDBJ databases">
        <title>Genome assembly C_amara_ONT_v2.</title>
        <authorList>
            <person name="Yant L."/>
            <person name="Moore C."/>
            <person name="Slenker M."/>
        </authorList>
    </citation>
    <scope>NUCLEOTIDE SEQUENCE [LARGE SCALE GENOMIC DNA]</scope>
    <source>
        <tissue evidence="3">Leaf</tissue>
    </source>
</reference>
<evidence type="ECO:0000313" key="4">
    <source>
        <dbReference type="Proteomes" id="UP001558713"/>
    </source>
</evidence>
<dbReference type="InterPro" id="IPR025558">
    <property type="entry name" value="DUF4283"/>
</dbReference>
<feature type="region of interest" description="Disordered" evidence="1">
    <location>
        <begin position="411"/>
        <end position="453"/>
    </location>
</feature>
<dbReference type="InterPro" id="IPR040256">
    <property type="entry name" value="At4g02000-like"/>
</dbReference>